<dbReference type="SUPFAM" id="SSF55620">
    <property type="entry name" value="Tetrahydrobiopterin biosynthesis enzymes-like"/>
    <property type="match status" value="1"/>
</dbReference>
<dbReference type="RefSeq" id="WP_087437550.1">
    <property type="nucleotide sequence ID" value="NZ_CP021416.1"/>
</dbReference>
<dbReference type="InterPro" id="IPR006157">
    <property type="entry name" value="FolB_dom"/>
</dbReference>
<accession>A0A1Y0HH77</accession>
<keyword evidence="3" id="KW-1185">Reference proteome</keyword>
<evidence type="ECO:0000313" key="3">
    <source>
        <dbReference type="Proteomes" id="UP000196005"/>
    </source>
</evidence>
<name>A0A1Y0HH77_9BACT</name>
<evidence type="ECO:0000259" key="1">
    <source>
        <dbReference type="SMART" id="SM00905"/>
    </source>
</evidence>
<evidence type="ECO:0000313" key="2">
    <source>
        <dbReference type="EMBL" id="ARU47457.1"/>
    </source>
</evidence>
<dbReference type="AlphaFoldDB" id="A0A1Y0HH77"/>
<dbReference type="SMART" id="SM00905">
    <property type="entry name" value="FolB"/>
    <property type="match status" value="1"/>
</dbReference>
<dbReference type="InterPro" id="IPR043133">
    <property type="entry name" value="GTP-CH-I_C/QueF"/>
</dbReference>
<dbReference type="EMBL" id="CP021416">
    <property type="protein sequence ID" value="ARU47457.1"/>
    <property type="molecule type" value="Genomic_DNA"/>
</dbReference>
<feature type="domain" description="Dihydroneopterin aldolase/epimerase" evidence="1">
    <location>
        <begin position="3"/>
        <end position="106"/>
    </location>
</feature>
<dbReference type="NCBIfam" id="TIGR00526">
    <property type="entry name" value="folB_dom"/>
    <property type="match status" value="1"/>
</dbReference>
<dbReference type="Proteomes" id="UP000196005">
    <property type="component" value="Chromosome"/>
</dbReference>
<reference evidence="3" key="1">
    <citation type="submission" date="2017-05" db="EMBL/GenBank/DDBJ databases">
        <title>Dechlorination kinetics govern the competition between two new strains of the genus Sulfurospirillum.</title>
        <authorList>
            <person name="Buttet G.F."/>
            <person name="Murray A.M."/>
            <person name="Goris T."/>
            <person name="Burion M."/>
            <person name="Lin B."/>
            <person name="Rolle M."/>
            <person name="Maillard J."/>
        </authorList>
    </citation>
    <scope>NUCLEOTIDE SEQUENCE [LARGE SCALE GENOMIC DNA]</scope>
    <source>
        <strain evidence="3">SL2-1</strain>
    </source>
</reference>
<dbReference type="Pfam" id="PF02152">
    <property type="entry name" value="FolB"/>
    <property type="match status" value="1"/>
</dbReference>
<dbReference type="KEGG" id="suls:Sdiek1_0274"/>
<proteinExistence type="predicted"/>
<dbReference type="GO" id="GO:0006760">
    <property type="term" value="P:folic acid-containing compound metabolic process"/>
    <property type="evidence" value="ECO:0007669"/>
    <property type="project" value="InterPro"/>
</dbReference>
<sequence>MQIIIENLTFETIVGILEKERHTPQKVILHVKISYDYLGDNVIDYANISTFLETEMNQMHYLLLEDALTDLSQKLKILYPQMSKIKLKIFKPDILPNTMAGVSHTVDYTKN</sequence>
<dbReference type="Gene3D" id="3.30.1130.10">
    <property type="match status" value="1"/>
</dbReference>
<organism evidence="2 3">
    <name type="scientific">Sulfurospirillum diekertiae</name>
    <dbReference type="NCBI Taxonomy" id="1854492"/>
    <lineage>
        <taxon>Bacteria</taxon>
        <taxon>Pseudomonadati</taxon>
        <taxon>Campylobacterota</taxon>
        <taxon>Epsilonproteobacteria</taxon>
        <taxon>Campylobacterales</taxon>
        <taxon>Sulfurospirillaceae</taxon>
        <taxon>Sulfurospirillum</taxon>
    </lineage>
</organism>
<dbReference type="GO" id="GO:0004150">
    <property type="term" value="F:dihydroneopterin aldolase activity"/>
    <property type="evidence" value="ECO:0007669"/>
    <property type="project" value="InterPro"/>
</dbReference>
<protein>
    <recommendedName>
        <fullName evidence="1">Dihydroneopterin aldolase/epimerase domain-containing protein</fullName>
    </recommendedName>
</protein>
<gene>
    <name evidence="2" type="ORF">Sdiek1_0274</name>
</gene>